<accession>A0A140L7D4</accession>
<name>A0A140L7D4_9FIRM</name>
<reference evidence="1 2" key="1">
    <citation type="submission" date="2015-12" db="EMBL/GenBank/DDBJ databases">
        <title>Draft genome sequence of the thermoanaerobe Thermotalea metallivorans, an isolate from the runoff channel of the Great Artesian Basin, Australia.</title>
        <authorList>
            <person name="Patel B.K."/>
        </authorList>
    </citation>
    <scope>NUCLEOTIDE SEQUENCE [LARGE SCALE GENOMIC DNA]</scope>
    <source>
        <strain evidence="1 2">B2-1</strain>
    </source>
</reference>
<keyword evidence="2" id="KW-1185">Reference proteome</keyword>
<protein>
    <submittedName>
        <fullName evidence="1">Uncharacterized protein</fullName>
    </submittedName>
</protein>
<sequence length="127" mass="15463">MDDFRIGVLPCTPQPKNCDFNIKEMYNRLINLFDLDVKKYYLFDLKNIYNLFKIESKEFDKSFRDEIYPLFIEMCFSDNEIGDRTPLFLISDDKKEIIQLTERANGKCILKKYYKINDSWEFFYLEK</sequence>
<dbReference type="Proteomes" id="UP000070456">
    <property type="component" value="Unassembled WGS sequence"/>
</dbReference>
<organism evidence="1 2">
    <name type="scientific">Thermotalea metallivorans</name>
    <dbReference type="NCBI Taxonomy" id="520762"/>
    <lineage>
        <taxon>Bacteria</taxon>
        <taxon>Bacillati</taxon>
        <taxon>Bacillota</taxon>
        <taxon>Clostridia</taxon>
        <taxon>Peptostreptococcales</taxon>
        <taxon>Thermotaleaceae</taxon>
        <taxon>Thermotalea</taxon>
    </lineage>
</organism>
<dbReference type="AlphaFoldDB" id="A0A140L7D4"/>
<dbReference type="EMBL" id="LOEE01000027">
    <property type="protein sequence ID" value="KXG76459.1"/>
    <property type="molecule type" value="Genomic_DNA"/>
</dbReference>
<comment type="caution">
    <text evidence="1">The sequence shown here is derived from an EMBL/GenBank/DDBJ whole genome shotgun (WGS) entry which is preliminary data.</text>
</comment>
<evidence type="ECO:0000313" key="1">
    <source>
        <dbReference type="EMBL" id="KXG76459.1"/>
    </source>
</evidence>
<dbReference type="RefSeq" id="WP_068555361.1">
    <property type="nucleotide sequence ID" value="NZ_LOEE01000027.1"/>
</dbReference>
<proteinExistence type="predicted"/>
<evidence type="ECO:0000313" key="2">
    <source>
        <dbReference type="Proteomes" id="UP000070456"/>
    </source>
</evidence>
<gene>
    <name evidence="1" type="ORF">AN619_09900</name>
</gene>